<dbReference type="InParanoid" id="A0A1B1AIT1"/>
<proteinExistence type="predicted"/>
<accession>A0A1B1AIT1</accession>
<dbReference type="STRING" id="1759059.ATE48_11130"/>
<dbReference type="InterPro" id="IPR010428">
    <property type="entry name" value="Zincin_1"/>
</dbReference>
<dbReference type="InterPro" id="IPR038555">
    <property type="entry name" value="Zincin_1_sf"/>
</dbReference>
<dbReference type="CDD" id="cd12952">
    <property type="entry name" value="MMP_ACEL2062"/>
    <property type="match status" value="1"/>
</dbReference>
<evidence type="ECO:0000313" key="1">
    <source>
        <dbReference type="EMBL" id="ANP46430.1"/>
    </source>
</evidence>
<dbReference type="SUPFAM" id="SSF55486">
    <property type="entry name" value="Metalloproteases ('zincins'), catalytic domain"/>
    <property type="match status" value="1"/>
</dbReference>
<dbReference type="KEGG" id="cbot:ATE48_11130"/>
<keyword evidence="2" id="KW-1185">Reference proteome</keyword>
<evidence type="ECO:0008006" key="3">
    <source>
        <dbReference type="Google" id="ProtNLM"/>
    </source>
</evidence>
<protein>
    <recommendedName>
        <fullName evidence="3">Neutral zinc metallopeptidase</fullName>
    </recommendedName>
</protein>
<evidence type="ECO:0000313" key="2">
    <source>
        <dbReference type="Proteomes" id="UP000092498"/>
    </source>
</evidence>
<gene>
    <name evidence="1" type="ORF">ATE48_11130</name>
</gene>
<dbReference type="AlphaFoldDB" id="A0A1B1AIT1"/>
<dbReference type="Proteomes" id="UP000092498">
    <property type="component" value="Chromosome"/>
</dbReference>
<reference evidence="1 2" key="1">
    <citation type="submission" date="2015-11" db="EMBL/GenBank/DDBJ databases">
        <title>Whole-Genome Sequence of Candidatus Oderbacter manganicum from the National Park Lower Oder Valley, Germany.</title>
        <authorList>
            <person name="Braun B."/>
            <person name="Liere K."/>
            <person name="Szewzyk U."/>
        </authorList>
    </citation>
    <scope>NUCLEOTIDE SEQUENCE [LARGE SCALE GENOMIC DNA]</scope>
    <source>
        <strain evidence="1 2">OTSz_A_272</strain>
    </source>
</reference>
<dbReference type="Pfam" id="PF06262">
    <property type="entry name" value="Zincin_1"/>
    <property type="match status" value="1"/>
</dbReference>
<name>A0A1B1AIT1_9PROT</name>
<sequence>MSPILPTSLDEFERLARQAWAELPSRFRDLAGDVLIRVEDLADDDILAELGIDDPFELTGLYSGDDLTQRSIMDASPNPPMVFLYRRAILDEWIERGDVDLRELVAHVLVHEVGHHFGLSDDHMDKLLEDAD</sequence>
<dbReference type="Gene3D" id="3.30.2010.20">
    <property type="match status" value="1"/>
</dbReference>
<dbReference type="EMBL" id="CP013244">
    <property type="protein sequence ID" value="ANP46430.1"/>
    <property type="molecule type" value="Genomic_DNA"/>
</dbReference>
<organism evidence="1 2">
    <name type="scientific">Candidatus Viadribacter manganicus</name>
    <dbReference type="NCBI Taxonomy" id="1759059"/>
    <lineage>
        <taxon>Bacteria</taxon>
        <taxon>Pseudomonadati</taxon>
        <taxon>Pseudomonadota</taxon>
        <taxon>Alphaproteobacteria</taxon>
        <taxon>Hyphomonadales</taxon>
        <taxon>Hyphomonadaceae</taxon>
        <taxon>Candidatus Viadribacter</taxon>
    </lineage>
</organism>
<dbReference type="OrthoDB" id="9806895at2"/>
<dbReference type="RefSeq" id="WP_066771497.1">
    <property type="nucleotide sequence ID" value="NZ_CP013244.1"/>
</dbReference>